<sequence length="139" mass="15072">MIRMVIGLVLAGFALAGCQVSPAPAPPATSPAAAVTENDGIPDCAVAALPPEAHEVIEDIEAGGPYEYPRNDGVTFGNREGILPDEGRGYYREFTVETPGLNHRGARRIVTGGPDERDPEHWYYTDDHYESFCEFVPQP</sequence>
<feature type="signal peptide" evidence="3">
    <location>
        <begin position="1"/>
        <end position="16"/>
    </location>
</feature>
<dbReference type="InterPro" id="IPR016191">
    <property type="entry name" value="Ribonuclease/ribotoxin"/>
</dbReference>
<evidence type="ECO:0000256" key="3">
    <source>
        <dbReference type="SAM" id="SignalP"/>
    </source>
</evidence>
<evidence type="ECO:0000256" key="1">
    <source>
        <dbReference type="ARBA" id="ARBA00022722"/>
    </source>
</evidence>
<comment type="caution">
    <text evidence="4">The sequence shown here is derived from an EMBL/GenBank/DDBJ whole genome shotgun (WGS) entry which is preliminary data.</text>
</comment>
<keyword evidence="2" id="KW-0378">Hydrolase</keyword>
<protein>
    <submittedName>
        <fullName evidence="4">Guanyl-specific ribonuclease Sa</fullName>
    </submittedName>
</protein>
<keyword evidence="5" id="KW-1185">Reference proteome</keyword>
<name>A0A561SLG2_9PSEU</name>
<keyword evidence="3" id="KW-0732">Signal</keyword>
<dbReference type="GO" id="GO:0016787">
    <property type="term" value="F:hydrolase activity"/>
    <property type="evidence" value="ECO:0007669"/>
    <property type="project" value="UniProtKB-KW"/>
</dbReference>
<dbReference type="InterPro" id="IPR000026">
    <property type="entry name" value="N1-like"/>
</dbReference>
<proteinExistence type="predicted"/>
<organism evidence="4 5">
    <name type="scientific">Pseudonocardia hierapolitana</name>
    <dbReference type="NCBI Taxonomy" id="1128676"/>
    <lineage>
        <taxon>Bacteria</taxon>
        <taxon>Bacillati</taxon>
        <taxon>Actinomycetota</taxon>
        <taxon>Actinomycetes</taxon>
        <taxon>Pseudonocardiales</taxon>
        <taxon>Pseudonocardiaceae</taxon>
        <taxon>Pseudonocardia</taxon>
    </lineage>
</organism>
<dbReference type="Pfam" id="PF00545">
    <property type="entry name" value="Ribonuclease"/>
    <property type="match status" value="1"/>
</dbReference>
<reference evidence="4 5" key="1">
    <citation type="submission" date="2019-06" db="EMBL/GenBank/DDBJ databases">
        <title>Sequencing the genomes of 1000 actinobacteria strains.</title>
        <authorList>
            <person name="Klenk H.-P."/>
        </authorList>
    </citation>
    <scope>NUCLEOTIDE SEQUENCE [LARGE SCALE GENOMIC DNA]</scope>
    <source>
        <strain evidence="4 5">DSM 45671</strain>
    </source>
</reference>
<dbReference type="PROSITE" id="PS51257">
    <property type="entry name" value="PROKAR_LIPOPROTEIN"/>
    <property type="match status" value="1"/>
</dbReference>
<dbReference type="GO" id="GO:0004521">
    <property type="term" value="F:RNA endonuclease activity"/>
    <property type="evidence" value="ECO:0007669"/>
    <property type="project" value="InterPro"/>
</dbReference>
<gene>
    <name evidence="4" type="ORF">FHX44_111577</name>
</gene>
<evidence type="ECO:0000256" key="2">
    <source>
        <dbReference type="ARBA" id="ARBA00022801"/>
    </source>
</evidence>
<evidence type="ECO:0000313" key="4">
    <source>
        <dbReference type="EMBL" id="TWF75693.1"/>
    </source>
</evidence>
<dbReference type="Proteomes" id="UP000321261">
    <property type="component" value="Unassembled WGS sequence"/>
</dbReference>
<dbReference type="GO" id="GO:0003723">
    <property type="term" value="F:RNA binding"/>
    <property type="evidence" value="ECO:0007669"/>
    <property type="project" value="InterPro"/>
</dbReference>
<keyword evidence="1" id="KW-0540">Nuclease</keyword>
<dbReference type="SUPFAM" id="SSF53933">
    <property type="entry name" value="Microbial ribonucleases"/>
    <property type="match status" value="1"/>
</dbReference>
<dbReference type="Gene3D" id="3.10.450.30">
    <property type="entry name" value="Microbial ribonucleases"/>
    <property type="match status" value="1"/>
</dbReference>
<evidence type="ECO:0000313" key="5">
    <source>
        <dbReference type="Proteomes" id="UP000321261"/>
    </source>
</evidence>
<feature type="chain" id="PRO_5038765119" evidence="3">
    <location>
        <begin position="17"/>
        <end position="139"/>
    </location>
</feature>
<dbReference type="EMBL" id="VIWU01000001">
    <property type="protein sequence ID" value="TWF75693.1"/>
    <property type="molecule type" value="Genomic_DNA"/>
</dbReference>
<accession>A0A561SLG2</accession>
<dbReference type="AlphaFoldDB" id="A0A561SLG2"/>